<dbReference type="InterPro" id="IPR001431">
    <property type="entry name" value="Pept_M16_Zn_BS"/>
</dbReference>
<accession>A0A1F5CAB7</accession>
<dbReference type="Pfam" id="PF05193">
    <property type="entry name" value="Peptidase_M16_C"/>
    <property type="match status" value="1"/>
</dbReference>
<evidence type="ECO:0000259" key="3">
    <source>
        <dbReference type="Pfam" id="PF00675"/>
    </source>
</evidence>
<dbReference type="PANTHER" id="PTHR11851:SF49">
    <property type="entry name" value="MITOCHONDRIAL-PROCESSING PEPTIDASE SUBUNIT ALPHA"/>
    <property type="match status" value="1"/>
</dbReference>
<dbReference type="InterPro" id="IPR011765">
    <property type="entry name" value="Pept_M16_N"/>
</dbReference>
<evidence type="ECO:0000256" key="1">
    <source>
        <dbReference type="ARBA" id="ARBA00007261"/>
    </source>
</evidence>
<sequence length="431" mass="48498">MHKKFTLSNGLRIITVPMADTQTVTVLILVEAGSKYETREINGVSHFLEHMTFKGTKKRPTPLHIAEPLDRIGGEYNAFTGQEYTGYYAKADAKNLNLVMDIISDITLNPKFDEKEMNKERGVILEEINMYADTPMRHIGDVWEKLLYGDTPAGWNIAGRKEVIIRLSRPDFTNYHDLHYIAPKMLMVVAGKINAGAVLNKAKTLFRGMKIGRHHGKTAVMEHQTRPILEIEKKKTDQTHIALGVRAYNLFDERRSALAVLATILGGGMSSRLFQMLRGKMGAAYYVRTSADQTTDTGHLATWAGIDNRRAPEIIKAILNEYRAIRREKVGSNELTKAKEHLRGSLVLSIETSDELASFYGFQEILKKEINEPAVIIRKIDRVTAEDVRTVAQDIFQNKKLNLAMIGPFSAKDGSVLGGKDTKQFRNLLKI</sequence>
<feature type="domain" description="Peptidase M16 C-terminal" evidence="4">
    <location>
        <begin position="167"/>
        <end position="341"/>
    </location>
</feature>
<evidence type="ECO:0000313" key="5">
    <source>
        <dbReference type="EMBL" id="OGD39785.1"/>
    </source>
</evidence>
<dbReference type="GO" id="GO:0006508">
    <property type="term" value="P:proteolysis"/>
    <property type="evidence" value="ECO:0007669"/>
    <property type="project" value="InterPro"/>
</dbReference>
<dbReference type="GO" id="GO:0004222">
    <property type="term" value="F:metalloendopeptidase activity"/>
    <property type="evidence" value="ECO:0007669"/>
    <property type="project" value="InterPro"/>
</dbReference>
<proteinExistence type="inferred from homology"/>
<evidence type="ECO:0008006" key="7">
    <source>
        <dbReference type="Google" id="ProtNLM"/>
    </source>
</evidence>
<dbReference type="Gene3D" id="3.30.830.10">
    <property type="entry name" value="Metalloenzyme, LuxS/M16 peptidase-like"/>
    <property type="match status" value="2"/>
</dbReference>
<evidence type="ECO:0000256" key="2">
    <source>
        <dbReference type="RuleBase" id="RU004447"/>
    </source>
</evidence>
<dbReference type="InterPro" id="IPR050361">
    <property type="entry name" value="MPP/UQCRC_Complex"/>
</dbReference>
<dbReference type="Proteomes" id="UP000177197">
    <property type="component" value="Unassembled WGS sequence"/>
</dbReference>
<comment type="similarity">
    <text evidence="1 2">Belongs to the peptidase M16 family.</text>
</comment>
<name>A0A1F5CAB7_9BACT</name>
<dbReference type="InterPro" id="IPR007863">
    <property type="entry name" value="Peptidase_M16_C"/>
</dbReference>
<dbReference type="EMBL" id="MEYV01000018">
    <property type="protein sequence ID" value="OGD39785.1"/>
    <property type="molecule type" value="Genomic_DNA"/>
</dbReference>
<feature type="domain" description="Peptidase M16 N-terminal" evidence="3">
    <location>
        <begin position="17"/>
        <end position="141"/>
    </location>
</feature>
<reference evidence="5 6" key="1">
    <citation type="journal article" date="2016" name="Nat. Commun.">
        <title>Thousands of microbial genomes shed light on interconnected biogeochemical processes in an aquifer system.</title>
        <authorList>
            <person name="Anantharaman K."/>
            <person name="Brown C.T."/>
            <person name="Hug L.A."/>
            <person name="Sharon I."/>
            <person name="Castelle C.J."/>
            <person name="Probst A.J."/>
            <person name="Thomas B.C."/>
            <person name="Singh A."/>
            <person name="Wilkins M.J."/>
            <person name="Karaoz U."/>
            <person name="Brodie E.L."/>
            <person name="Williams K.H."/>
            <person name="Hubbard S.S."/>
            <person name="Banfield J.F."/>
        </authorList>
    </citation>
    <scope>NUCLEOTIDE SEQUENCE [LARGE SCALE GENOMIC DNA]</scope>
</reference>
<dbReference type="AlphaFoldDB" id="A0A1F5CAB7"/>
<dbReference type="GO" id="GO:0046872">
    <property type="term" value="F:metal ion binding"/>
    <property type="evidence" value="ECO:0007669"/>
    <property type="project" value="InterPro"/>
</dbReference>
<dbReference type="PANTHER" id="PTHR11851">
    <property type="entry name" value="METALLOPROTEASE"/>
    <property type="match status" value="1"/>
</dbReference>
<protein>
    <recommendedName>
        <fullName evidence="7">Peptidase M16</fullName>
    </recommendedName>
</protein>
<evidence type="ECO:0000259" key="4">
    <source>
        <dbReference type="Pfam" id="PF05193"/>
    </source>
</evidence>
<dbReference type="PROSITE" id="PS00143">
    <property type="entry name" value="INSULINASE"/>
    <property type="match status" value="1"/>
</dbReference>
<comment type="caution">
    <text evidence="5">The sequence shown here is derived from an EMBL/GenBank/DDBJ whole genome shotgun (WGS) entry which is preliminary data.</text>
</comment>
<gene>
    <name evidence="5" type="ORF">A3I30_02170</name>
</gene>
<evidence type="ECO:0000313" key="6">
    <source>
        <dbReference type="Proteomes" id="UP000177197"/>
    </source>
</evidence>
<dbReference type="InterPro" id="IPR011249">
    <property type="entry name" value="Metalloenz_LuxS/M16"/>
</dbReference>
<dbReference type="SUPFAM" id="SSF63411">
    <property type="entry name" value="LuxS/MPP-like metallohydrolase"/>
    <property type="match status" value="2"/>
</dbReference>
<dbReference type="Pfam" id="PF00675">
    <property type="entry name" value="Peptidase_M16"/>
    <property type="match status" value="1"/>
</dbReference>
<organism evidence="5 6">
    <name type="scientific">Candidatus Azambacteria bacterium RIFCSPLOWO2_02_FULL_44_14</name>
    <dbReference type="NCBI Taxonomy" id="1797306"/>
    <lineage>
        <taxon>Bacteria</taxon>
        <taxon>Candidatus Azamiibacteriota</taxon>
    </lineage>
</organism>